<dbReference type="EMBL" id="KQ414638">
    <property type="protein sequence ID" value="KOC66911.1"/>
    <property type="molecule type" value="Genomic_DNA"/>
</dbReference>
<protein>
    <submittedName>
        <fullName evidence="1">Uncharacterized protein</fullName>
    </submittedName>
</protein>
<gene>
    <name evidence="1" type="ORF">WH47_11975</name>
</gene>
<evidence type="ECO:0000313" key="2">
    <source>
        <dbReference type="Proteomes" id="UP000053825"/>
    </source>
</evidence>
<keyword evidence="2" id="KW-1185">Reference proteome</keyword>
<proteinExistence type="predicted"/>
<sequence>MKIRRSRKGACDKRMRRSTRNTSALILDLVTLTPAAVSLPAYYASLRTLTRQLQLASDRFVSRFALRSGWTIVTRIC</sequence>
<reference evidence="1 2" key="1">
    <citation type="submission" date="2015-07" db="EMBL/GenBank/DDBJ databases">
        <title>The genome of Habropoda laboriosa.</title>
        <authorList>
            <person name="Pan H."/>
            <person name="Kapheim K."/>
        </authorList>
    </citation>
    <scope>NUCLEOTIDE SEQUENCE [LARGE SCALE GENOMIC DNA]</scope>
    <source>
        <strain evidence="1">0110345459</strain>
    </source>
</reference>
<evidence type="ECO:0000313" key="1">
    <source>
        <dbReference type="EMBL" id="KOC66911.1"/>
    </source>
</evidence>
<accession>A0A0L7R831</accession>
<organism evidence="1 2">
    <name type="scientific">Habropoda laboriosa</name>
    <dbReference type="NCBI Taxonomy" id="597456"/>
    <lineage>
        <taxon>Eukaryota</taxon>
        <taxon>Metazoa</taxon>
        <taxon>Ecdysozoa</taxon>
        <taxon>Arthropoda</taxon>
        <taxon>Hexapoda</taxon>
        <taxon>Insecta</taxon>
        <taxon>Pterygota</taxon>
        <taxon>Neoptera</taxon>
        <taxon>Endopterygota</taxon>
        <taxon>Hymenoptera</taxon>
        <taxon>Apocrita</taxon>
        <taxon>Aculeata</taxon>
        <taxon>Apoidea</taxon>
        <taxon>Anthophila</taxon>
        <taxon>Apidae</taxon>
        <taxon>Habropoda</taxon>
    </lineage>
</organism>
<name>A0A0L7R831_9HYME</name>
<dbReference type="Proteomes" id="UP000053825">
    <property type="component" value="Unassembled WGS sequence"/>
</dbReference>
<dbReference type="AlphaFoldDB" id="A0A0L7R831"/>